<reference evidence="1" key="1">
    <citation type="journal article" date="2011" name="Environ. Microbiol.">
        <title>Time-series analyses of Monterey Bay coastal microbial picoplankton using a 'genome proxy' microarray.</title>
        <authorList>
            <person name="Rich V.I."/>
            <person name="Pham V.D."/>
            <person name="Eppley J."/>
            <person name="Shi Y."/>
            <person name="DeLong E.F."/>
        </authorList>
    </citation>
    <scope>NUCLEOTIDE SEQUENCE</scope>
</reference>
<name>E0XUP1_9BACT</name>
<dbReference type="EMBL" id="GU474882">
    <property type="protein sequence ID" value="ADI18132.1"/>
    <property type="molecule type" value="Genomic_DNA"/>
</dbReference>
<sequence>MVRLDSCRVSRVPHYSGYPRYDSVTLTGLSPSLVQFSVLISFPTRDHIGSHNPGRVNPPGLGCSAFARHYLRNLFDFFSSAY</sequence>
<proteinExistence type="predicted"/>
<evidence type="ECO:0000313" key="1">
    <source>
        <dbReference type="EMBL" id="ADI18132.1"/>
    </source>
</evidence>
<accession>E0XUP1</accession>
<organism evidence="1">
    <name type="scientific">uncultured Verrucomicrobiales bacterium HF0200_39L05</name>
    <dbReference type="NCBI Taxonomy" id="710997"/>
    <lineage>
        <taxon>Bacteria</taxon>
        <taxon>Pseudomonadati</taxon>
        <taxon>Verrucomicrobiota</taxon>
        <taxon>Verrucomicrobiia</taxon>
        <taxon>Verrucomicrobiales</taxon>
        <taxon>environmental samples</taxon>
    </lineage>
</organism>
<dbReference type="AlphaFoldDB" id="E0XUP1"/>
<protein>
    <submittedName>
        <fullName evidence="1">Uncharacterized protein</fullName>
    </submittedName>
</protein>